<evidence type="ECO:0000256" key="1">
    <source>
        <dbReference type="SAM" id="SignalP"/>
    </source>
</evidence>
<gene>
    <name evidence="2" type="ORF">DNU06_15490</name>
</gene>
<keyword evidence="1" id="KW-0732">Signal</keyword>
<reference evidence="2 3" key="1">
    <citation type="submission" date="2018-06" db="EMBL/GenBank/DDBJ databases">
        <title>The draft genome sequence of Crocinitomix sp. SM1701.</title>
        <authorList>
            <person name="Zhang X."/>
        </authorList>
    </citation>
    <scope>NUCLEOTIDE SEQUENCE [LARGE SCALE GENOMIC DNA]</scope>
    <source>
        <strain evidence="2 3">SM1701</strain>
    </source>
</reference>
<evidence type="ECO:0000313" key="3">
    <source>
        <dbReference type="Proteomes" id="UP000249248"/>
    </source>
</evidence>
<dbReference type="AlphaFoldDB" id="A0A2W1MXL1"/>
<organism evidence="2 3">
    <name type="scientific">Putridiphycobacter roseus</name>
    <dbReference type="NCBI Taxonomy" id="2219161"/>
    <lineage>
        <taxon>Bacteria</taxon>
        <taxon>Pseudomonadati</taxon>
        <taxon>Bacteroidota</taxon>
        <taxon>Flavobacteriia</taxon>
        <taxon>Flavobacteriales</taxon>
        <taxon>Crocinitomicaceae</taxon>
        <taxon>Putridiphycobacter</taxon>
    </lineage>
</organism>
<sequence>MKHIFIIGLLLFAGSAYGQADSLRLPVDSTSTATPDDLGYQVFIGIKANDLQQVVNLAFTQAEMIQIKRIAKVPEVYIQKEISNANQEHPGETRVRVVKVPEDFAEIRRFWGRKLSAARLEWDQVSFVKCHYKIIAENNIEHTDILVQLKINNENLYIEIEATKTVAGQWKIIEDMTYKVNGEAFIESLKN</sequence>
<name>A0A2W1MXL1_9FLAO</name>
<comment type="caution">
    <text evidence="2">The sequence shown here is derived from an EMBL/GenBank/DDBJ whole genome shotgun (WGS) entry which is preliminary data.</text>
</comment>
<feature type="signal peptide" evidence="1">
    <location>
        <begin position="1"/>
        <end position="20"/>
    </location>
</feature>
<dbReference type="RefSeq" id="WP_111064412.1">
    <property type="nucleotide sequence ID" value="NZ_JBHUCU010000012.1"/>
</dbReference>
<dbReference type="EMBL" id="QKSB01000014">
    <property type="protein sequence ID" value="PZE15910.1"/>
    <property type="molecule type" value="Genomic_DNA"/>
</dbReference>
<feature type="chain" id="PRO_5016111035" description="DUF4468 domain-containing protein" evidence="1">
    <location>
        <begin position="21"/>
        <end position="191"/>
    </location>
</feature>
<dbReference type="Proteomes" id="UP000249248">
    <property type="component" value="Unassembled WGS sequence"/>
</dbReference>
<proteinExistence type="predicted"/>
<evidence type="ECO:0000313" key="2">
    <source>
        <dbReference type="EMBL" id="PZE15910.1"/>
    </source>
</evidence>
<accession>A0A2W1MXL1</accession>
<evidence type="ECO:0008006" key="4">
    <source>
        <dbReference type="Google" id="ProtNLM"/>
    </source>
</evidence>
<keyword evidence="3" id="KW-1185">Reference proteome</keyword>
<protein>
    <recommendedName>
        <fullName evidence="4">DUF4468 domain-containing protein</fullName>
    </recommendedName>
</protein>